<dbReference type="OrthoDB" id="1111074at2"/>
<dbReference type="Pfam" id="PF18942">
    <property type="entry name" value="DUF5689"/>
    <property type="match status" value="1"/>
</dbReference>
<dbReference type="AlphaFoldDB" id="A0A6N8JI46"/>
<feature type="domain" description="DUF5689" evidence="1">
    <location>
        <begin position="40"/>
        <end position="245"/>
    </location>
</feature>
<name>A0A6N8JI46_9BACT</name>
<sequence>MVAKTLIMKNMRVIFIYAALLIVWGCKKDTYPGGTISPYIALYDIRGLYKGNDVVLTTDNMDGSNSIAVMVVSDHSGNNLPPSLLVVQDSRRLSLLRGISIPLGAEAADYVPGDSLIIHVEGKVLKKVDGILELTGIKKEDITKVSSGNTIPIKQVSTNLFLANPDAYESTLAIIVKGTFDPLPAAKDVLSGDKVLNDGFGDITLHTEATALFAEDLMPVNANFYGIFFNINESPQFRVRKAADVEVLSTTIEIAPVLITGFISDVKGGDGNYEYIQLMATKDIDFAATPYAVVVTNNANASTPTGYPAKGWATGGMRTFKFNLFSGNAAKGTFFYVGGDGKMINGAASTSMNTSNWIRAFNYVTNDGDGFGTKTSGLLANSGNAFGMAVFKDTVVTVNSRPVDVMFISAGGSLYTEGPPAKGYRIANTDFYDVINPITKKEQPFYRAGSNTLNLTYNTADLGYFIMLGGTYNATLGKWTRVRTQTNVLLSKTSAITEIEGSGSTTLK</sequence>
<evidence type="ECO:0000259" key="1">
    <source>
        <dbReference type="Pfam" id="PF18942"/>
    </source>
</evidence>
<comment type="caution">
    <text evidence="2">The sequence shown here is derived from an EMBL/GenBank/DDBJ whole genome shotgun (WGS) entry which is preliminary data.</text>
</comment>
<accession>A0A6N8JI46</accession>
<proteinExistence type="predicted"/>
<dbReference type="InterPro" id="IPR043744">
    <property type="entry name" value="DUF5689"/>
</dbReference>
<evidence type="ECO:0000313" key="2">
    <source>
        <dbReference type="EMBL" id="MVT44897.1"/>
    </source>
</evidence>
<gene>
    <name evidence="2" type="ORF">GO495_30175</name>
</gene>
<keyword evidence="3" id="KW-1185">Reference proteome</keyword>
<organism evidence="2 3">
    <name type="scientific">Chitinophaga oryziterrae</name>
    <dbReference type="NCBI Taxonomy" id="1031224"/>
    <lineage>
        <taxon>Bacteria</taxon>
        <taxon>Pseudomonadati</taxon>
        <taxon>Bacteroidota</taxon>
        <taxon>Chitinophagia</taxon>
        <taxon>Chitinophagales</taxon>
        <taxon>Chitinophagaceae</taxon>
        <taxon>Chitinophaga</taxon>
    </lineage>
</organism>
<protein>
    <recommendedName>
        <fullName evidence="1">DUF5689 domain-containing protein</fullName>
    </recommendedName>
</protein>
<evidence type="ECO:0000313" key="3">
    <source>
        <dbReference type="Proteomes" id="UP000468388"/>
    </source>
</evidence>
<reference evidence="2 3" key="1">
    <citation type="submission" date="2019-12" db="EMBL/GenBank/DDBJ databases">
        <title>The draft genomic sequence of strain Chitinophaga oryziterrae JCM 16595.</title>
        <authorList>
            <person name="Zhang X."/>
        </authorList>
    </citation>
    <scope>NUCLEOTIDE SEQUENCE [LARGE SCALE GENOMIC DNA]</scope>
    <source>
        <strain evidence="2 3">JCM 16595</strain>
    </source>
</reference>
<dbReference type="Proteomes" id="UP000468388">
    <property type="component" value="Unassembled WGS sequence"/>
</dbReference>
<dbReference type="EMBL" id="WRXO01000013">
    <property type="protein sequence ID" value="MVT44897.1"/>
    <property type="molecule type" value="Genomic_DNA"/>
</dbReference>